<comment type="caution">
    <text evidence="3">The sequence shown here is derived from an EMBL/GenBank/DDBJ whole genome shotgun (WGS) entry which is preliminary data.</text>
</comment>
<protein>
    <recommendedName>
        <fullName evidence="5">Lipoprotein</fullName>
    </recommendedName>
</protein>
<proteinExistence type="predicted"/>
<evidence type="ECO:0008006" key="5">
    <source>
        <dbReference type="Google" id="ProtNLM"/>
    </source>
</evidence>
<name>A0A918NKD6_9ACTN</name>
<keyword evidence="4" id="KW-1185">Reference proteome</keyword>
<reference evidence="3" key="2">
    <citation type="submission" date="2020-09" db="EMBL/GenBank/DDBJ databases">
        <authorList>
            <person name="Sun Q."/>
            <person name="Ohkuma M."/>
        </authorList>
    </citation>
    <scope>NUCLEOTIDE SEQUENCE</scope>
    <source>
        <strain evidence="3">JCM 4956</strain>
    </source>
</reference>
<dbReference type="PROSITE" id="PS51257">
    <property type="entry name" value="PROKAR_LIPOPROTEIN"/>
    <property type="match status" value="1"/>
</dbReference>
<reference evidence="3" key="1">
    <citation type="journal article" date="2014" name="Int. J. Syst. Evol. Microbiol.">
        <title>Complete genome sequence of Corynebacterium casei LMG S-19264T (=DSM 44701T), isolated from a smear-ripened cheese.</title>
        <authorList>
            <consortium name="US DOE Joint Genome Institute (JGI-PGF)"/>
            <person name="Walter F."/>
            <person name="Albersmeier A."/>
            <person name="Kalinowski J."/>
            <person name="Ruckert C."/>
        </authorList>
    </citation>
    <scope>NUCLEOTIDE SEQUENCE</scope>
    <source>
        <strain evidence="3">JCM 4956</strain>
    </source>
</reference>
<keyword evidence="2" id="KW-0732">Signal</keyword>
<dbReference type="EMBL" id="BMWD01000018">
    <property type="protein sequence ID" value="GGX74844.1"/>
    <property type="molecule type" value="Genomic_DNA"/>
</dbReference>
<feature type="chain" id="PRO_5039631377" description="Lipoprotein" evidence="2">
    <location>
        <begin position="28"/>
        <end position="237"/>
    </location>
</feature>
<evidence type="ECO:0000313" key="3">
    <source>
        <dbReference type="EMBL" id="GGX74844.1"/>
    </source>
</evidence>
<feature type="compositionally biased region" description="Basic and acidic residues" evidence="1">
    <location>
        <begin position="49"/>
        <end position="64"/>
    </location>
</feature>
<sequence>MLARMPLSARAALSLLTAAALTGCSTADGSPTAAEGKGPSASPTTRARPLTEAELRSLSLREADLPEVEPGRIAFEDRSDTSDAPSFKPASDPDCQTVHDIRYARAAPTVVRQVMTWKDGIFPGQVTLASYRGGVAERLFAELERAAGSCNTYRGDGRTGAYTSTMKTQKAPNAGDEAVQFREYSTVELGKRDELFIVVRTGSTIATYNSLEVGRVATFPTEPIIDQAERLRAAQDR</sequence>
<dbReference type="Proteomes" id="UP000645555">
    <property type="component" value="Unassembled WGS sequence"/>
</dbReference>
<evidence type="ECO:0000256" key="1">
    <source>
        <dbReference type="SAM" id="MobiDB-lite"/>
    </source>
</evidence>
<organism evidence="3 4">
    <name type="scientific">Streptomyces fructofermentans</name>
    <dbReference type="NCBI Taxonomy" id="152141"/>
    <lineage>
        <taxon>Bacteria</taxon>
        <taxon>Bacillati</taxon>
        <taxon>Actinomycetota</taxon>
        <taxon>Actinomycetes</taxon>
        <taxon>Kitasatosporales</taxon>
        <taxon>Streptomycetaceae</taxon>
        <taxon>Streptomyces</taxon>
    </lineage>
</organism>
<feature type="signal peptide" evidence="2">
    <location>
        <begin position="1"/>
        <end position="27"/>
    </location>
</feature>
<evidence type="ECO:0000313" key="4">
    <source>
        <dbReference type="Proteomes" id="UP000645555"/>
    </source>
</evidence>
<accession>A0A918NKD6</accession>
<feature type="region of interest" description="Disordered" evidence="1">
    <location>
        <begin position="26"/>
        <end position="94"/>
    </location>
</feature>
<dbReference type="AlphaFoldDB" id="A0A918NKD6"/>
<gene>
    <name evidence="3" type="ORF">GCM10010515_47980</name>
</gene>
<evidence type="ECO:0000256" key="2">
    <source>
        <dbReference type="SAM" id="SignalP"/>
    </source>
</evidence>